<evidence type="ECO:0000259" key="10">
    <source>
        <dbReference type="Pfam" id="PF23598"/>
    </source>
</evidence>
<dbReference type="GO" id="GO:0043531">
    <property type="term" value="F:ADP binding"/>
    <property type="evidence" value="ECO:0007669"/>
    <property type="project" value="InterPro"/>
</dbReference>
<comment type="caution">
    <text evidence="11">The sequence shown here is derived from an EMBL/GenBank/DDBJ whole genome shotgun (WGS) entry which is preliminary data.</text>
</comment>
<comment type="similarity">
    <text evidence="1">Belongs to the disease resistance NB-LRR family.</text>
</comment>
<dbReference type="Pfam" id="PF18052">
    <property type="entry name" value="Rx_N"/>
    <property type="match status" value="1"/>
</dbReference>
<dbReference type="InterPro" id="IPR055414">
    <property type="entry name" value="LRR_R13L4/SHOC2-like"/>
</dbReference>
<dbReference type="GO" id="GO:0051607">
    <property type="term" value="P:defense response to virus"/>
    <property type="evidence" value="ECO:0007669"/>
    <property type="project" value="UniProtKB-ARBA"/>
</dbReference>
<organism evidence="11 12">
    <name type="scientific">Perilla frutescens var. hirtella</name>
    <name type="common">Perilla citriodora</name>
    <name type="synonym">Perilla setoyensis</name>
    <dbReference type="NCBI Taxonomy" id="608512"/>
    <lineage>
        <taxon>Eukaryota</taxon>
        <taxon>Viridiplantae</taxon>
        <taxon>Streptophyta</taxon>
        <taxon>Embryophyta</taxon>
        <taxon>Tracheophyta</taxon>
        <taxon>Spermatophyta</taxon>
        <taxon>Magnoliopsida</taxon>
        <taxon>eudicotyledons</taxon>
        <taxon>Gunneridae</taxon>
        <taxon>Pentapetalae</taxon>
        <taxon>asterids</taxon>
        <taxon>lamiids</taxon>
        <taxon>Lamiales</taxon>
        <taxon>Lamiaceae</taxon>
        <taxon>Nepetoideae</taxon>
        <taxon>Elsholtzieae</taxon>
        <taxon>Perilla</taxon>
    </lineage>
</organism>
<dbReference type="InterPro" id="IPR027417">
    <property type="entry name" value="P-loop_NTPase"/>
</dbReference>
<dbReference type="InterPro" id="IPR002182">
    <property type="entry name" value="NB-ARC"/>
</dbReference>
<evidence type="ECO:0000259" key="9">
    <source>
        <dbReference type="Pfam" id="PF23559"/>
    </source>
</evidence>
<feature type="domain" description="NB-ARC" evidence="7">
    <location>
        <begin position="157"/>
        <end position="329"/>
    </location>
</feature>
<dbReference type="SUPFAM" id="SSF52540">
    <property type="entry name" value="P-loop containing nucleoside triphosphate hydrolases"/>
    <property type="match status" value="1"/>
</dbReference>
<dbReference type="InterPro" id="IPR036388">
    <property type="entry name" value="WH-like_DNA-bd_sf"/>
</dbReference>
<evidence type="ECO:0000259" key="8">
    <source>
        <dbReference type="Pfam" id="PF18052"/>
    </source>
</evidence>
<gene>
    <name evidence="11" type="ORF">C2S53_018474</name>
</gene>
<dbReference type="EMBL" id="SDAM02000172">
    <property type="protein sequence ID" value="KAH6825778.1"/>
    <property type="molecule type" value="Genomic_DNA"/>
</dbReference>
<feature type="domain" description="Disease resistance protein winged helix" evidence="9">
    <location>
        <begin position="415"/>
        <end position="485"/>
    </location>
</feature>
<reference evidence="11 12" key="1">
    <citation type="journal article" date="2021" name="Nat. Commun.">
        <title>Incipient diploidization of the medicinal plant Perilla within 10,000 years.</title>
        <authorList>
            <person name="Zhang Y."/>
            <person name="Shen Q."/>
            <person name="Leng L."/>
            <person name="Zhang D."/>
            <person name="Chen S."/>
            <person name="Shi Y."/>
            <person name="Ning Z."/>
            <person name="Chen S."/>
        </authorList>
    </citation>
    <scope>NUCLEOTIDE SEQUENCE [LARGE SCALE GENOMIC DNA]</scope>
    <source>
        <strain evidence="12">cv. PC099</strain>
    </source>
</reference>
<evidence type="ECO:0000256" key="2">
    <source>
        <dbReference type="ARBA" id="ARBA00022614"/>
    </source>
</evidence>
<dbReference type="InterPro" id="IPR058922">
    <property type="entry name" value="WHD_DRP"/>
</dbReference>
<dbReference type="PRINTS" id="PR00364">
    <property type="entry name" value="DISEASERSIST"/>
</dbReference>
<name>A0AAD4J243_PERFH</name>
<dbReference type="InterPro" id="IPR042197">
    <property type="entry name" value="Apaf_helical"/>
</dbReference>
<keyword evidence="4" id="KW-0547">Nucleotide-binding</keyword>
<dbReference type="AlphaFoldDB" id="A0AAD4J243"/>
<dbReference type="SUPFAM" id="SSF52058">
    <property type="entry name" value="L domain-like"/>
    <property type="match status" value="1"/>
</dbReference>
<dbReference type="Gene3D" id="3.40.50.300">
    <property type="entry name" value="P-loop containing nucleotide triphosphate hydrolases"/>
    <property type="match status" value="1"/>
</dbReference>
<feature type="domain" description="Disease resistance N-terminal" evidence="8">
    <location>
        <begin position="5"/>
        <end position="91"/>
    </location>
</feature>
<evidence type="ECO:0000259" key="7">
    <source>
        <dbReference type="Pfam" id="PF00931"/>
    </source>
</evidence>
<keyword evidence="6" id="KW-0067">ATP-binding</keyword>
<dbReference type="Gene3D" id="1.10.10.10">
    <property type="entry name" value="Winged helix-like DNA-binding domain superfamily/Winged helix DNA-binding domain"/>
    <property type="match status" value="1"/>
</dbReference>
<dbReference type="Pfam" id="PF23598">
    <property type="entry name" value="LRR_14"/>
    <property type="match status" value="1"/>
</dbReference>
<dbReference type="GO" id="GO:0005524">
    <property type="term" value="F:ATP binding"/>
    <property type="evidence" value="ECO:0007669"/>
    <property type="project" value="UniProtKB-KW"/>
</dbReference>
<evidence type="ECO:0000256" key="4">
    <source>
        <dbReference type="ARBA" id="ARBA00022741"/>
    </source>
</evidence>
<proteinExistence type="inferred from homology"/>
<dbReference type="CDD" id="cd14798">
    <property type="entry name" value="RX-CC_like"/>
    <property type="match status" value="1"/>
</dbReference>
<dbReference type="GO" id="GO:0098542">
    <property type="term" value="P:defense response to other organism"/>
    <property type="evidence" value="ECO:0007669"/>
    <property type="project" value="TreeGrafter"/>
</dbReference>
<evidence type="ECO:0000256" key="3">
    <source>
        <dbReference type="ARBA" id="ARBA00022737"/>
    </source>
</evidence>
<dbReference type="Pfam" id="PF23559">
    <property type="entry name" value="WHD_DRP"/>
    <property type="match status" value="1"/>
</dbReference>
<dbReference type="Gene3D" id="1.20.5.4130">
    <property type="match status" value="1"/>
</dbReference>
<dbReference type="Pfam" id="PF00931">
    <property type="entry name" value="NB-ARC"/>
    <property type="match status" value="1"/>
</dbReference>
<dbReference type="Gene3D" id="1.10.8.430">
    <property type="entry name" value="Helical domain of apoptotic protease-activating factors"/>
    <property type="match status" value="1"/>
</dbReference>
<accession>A0AAD4J243</accession>
<dbReference type="InterPro" id="IPR032675">
    <property type="entry name" value="LRR_dom_sf"/>
</dbReference>
<dbReference type="Proteomes" id="UP001190926">
    <property type="component" value="Unassembled WGS sequence"/>
</dbReference>
<dbReference type="InterPro" id="IPR044974">
    <property type="entry name" value="Disease_R_plants"/>
</dbReference>
<dbReference type="FunFam" id="3.40.50.300:FF:001091">
    <property type="entry name" value="Probable disease resistance protein At1g61300"/>
    <property type="match status" value="1"/>
</dbReference>
<dbReference type="Gene3D" id="3.80.10.10">
    <property type="entry name" value="Ribonuclease Inhibitor"/>
    <property type="match status" value="1"/>
</dbReference>
<dbReference type="PANTHER" id="PTHR23155">
    <property type="entry name" value="DISEASE RESISTANCE PROTEIN RP"/>
    <property type="match status" value="1"/>
</dbReference>
<keyword evidence="5" id="KW-0611">Plant defense</keyword>
<sequence length="888" mass="100524">MADAAVEFLLDNLKQLLIHHVKLIKDAQSQVEQLEVNVSFFKSFLKKVSSKKQRKDETLKSLVRDIRGVVYDAEDMIDAFVTQAAENKTKNYFIRTFNASTSIISVADQVDTICRRISQIYGSKDKFDLATLPAADADDEEPLQPTPSRKDNVVGLKDEAEKIVGYLNEKTGYLDVISIIGMPGLGKTTLTGKIFHDPDIKYEFPTRIWVYVSQEFVAKEVFLSILRQMMTKLNEEEYNKKRATDLAEEIASALEGGKFLLVLDDVWEPTDWDKLKIALPKHNTTGKIMITSRQVGVGRYANRFREPHNLRALHLDESVELLQWEVFNKPEFPVDLDAVGREIAGNCDGLPLAIVVIGGVLATKVSSSASAWEKVSKSVTTFLQLDPLNRMDRIISMSYEKLPYHLKECFLYLGMFPEDFEIPAWKLIRMWIAEGLIQPKDGISMEESAELYLDDFINRNLVRVEKFKADGKVKTCRIHDMLRDFCRTEGGKDRENFLQEIKQSSDGGLQPLVIEGGEKHRRLCIHSNVLDFLRKNPKGTYVRSFVTFSEDIEIPTENISAISAGFKLLRVLEAKPLKFCKIPSDFYHLVHLRYLTLSLKLDSNSKAATLPKAFTKLWNIQTLIVDTTSRTLDIKADIMSLTQLRHLKTNASTTLAKPAKESKEGEKLQTLGTISPESCTEAIFDRARNLKKLGIRGKIASFLDGKIGSFDSLRKLSTLEKLKLLNDVFPKAASEGKLDCLPPAYKFPGNLRSLTLFHTFLDWSHMSVLVSLEKLQVLKLKDNAFMGSRWEVRDRGLDSLEVLHIGRTDLSIWVASAHHFPSLKRLELHNCEKLKDVPIGLADIPKFQYLDVQRCKEAASSARRIATKKNAPSFKLSIFPSDDVKNNA</sequence>
<keyword evidence="3" id="KW-0677">Repeat</keyword>
<dbReference type="PANTHER" id="PTHR23155:SF1193">
    <property type="entry name" value="DISEASE RESISTANCE PROTEIN RPP13-RELATED"/>
    <property type="match status" value="1"/>
</dbReference>
<keyword evidence="12" id="KW-1185">Reference proteome</keyword>
<dbReference type="InterPro" id="IPR041118">
    <property type="entry name" value="Rx_N"/>
</dbReference>
<feature type="domain" description="Disease resistance R13L4/SHOC-2-like LRR" evidence="10">
    <location>
        <begin position="542"/>
        <end position="859"/>
    </location>
</feature>
<dbReference type="InterPro" id="IPR038005">
    <property type="entry name" value="RX-like_CC"/>
</dbReference>
<evidence type="ECO:0000313" key="12">
    <source>
        <dbReference type="Proteomes" id="UP001190926"/>
    </source>
</evidence>
<evidence type="ECO:0000256" key="6">
    <source>
        <dbReference type="ARBA" id="ARBA00022840"/>
    </source>
</evidence>
<evidence type="ECO:0000256" key="1">
    <source>
        <dbReference type="ARBA" id="ARBA00008894"/>
    </source>
</evidence>
<evidence type="ECO:0000313" key="11">
    <source>
        <dbReference type="EMBL" id="KAH6825778.1"/>
    </source>
</evidence>
<protein>
    <submittedName>
        <fullName evidence="11">Uncharacterized protein</fullName>
    </submittedName>
</protein>
<evidence type="ECO:0000256" key="5">
    <source>
        <dbReference type="ARBA" id="ARBA00022821"/>
    </source>
</evidence>
<keyword evidence="2" id="KW-0433">Leucine-rich repeat</keyword>
<dbReference type="FunFam" id="1.10.10.10:FF:000322">
    <property type="entry name" value="Probable disease resistance protein At1g63360"/>
    <property type="match status" value="1"/>
</dbReference>